<dbReference type="PRINTS" id="PR00105">
    <property type="entry name" value="C5METTRFRASE"/>
</dbReference>
<sequence>MKELSLFSGAGGGLLATKHLLGWECKGYVEYNEYCQKVLIQRIKDGYLDAAPIFGDINEFISEGYAGSYQGMVDVITGGFPCQPFSVAGKQAGENDPRNMWPQTRDTIGIVRPRYIFLENVSGLLSHAYIWAILSDITKMGYDCRWGIVGAGDISAPHKRERVWVVGVNSRCNKCNSFKAVSGVTEEAKACRVLQGFLLQEGKKNNSELWSIDQLSSFQRMAHGVAHRVDRLKAIGNGQVPAVAALAWQILSQEVFDFTNEKLKSR</sequence>
<proteinExistence type="predicted"/>
<dbReference type="InterPro" id="IPR018117">
    <property type="entry name" value="C5_DNA_meth_AS"/>
</dbReference>
<dbReference type="InterPro" id="IPR029063">
    <property type="entry name" value="SAM-dependent_MTases_sf"/>
</dbReference>
<evidence type="ECO:0000256" key="4">
    <source>
        <dbReference type="ARBA" id="ARBA00022691"/>
    </source>
</evidence>
<dbReference type="EMBL" id="LAZR01047837">
    <property type="protein sequence ID" value="KKK93289.1"/>
    <property type="molecule type" value="Genomic_DNA"/>
</dbReference>
<dbReference type="GO" id="GO:0003677">
    <property type="term" value="F:DNA binding"/>
    <property type="evidence" value="ECO:0007669"/>
    <property type="project" value="TreeGrafter"/>
</dbReference>
<evidence type="ECO:0000256" key="3">
    <source>
        <dbReference type="ARBA" id="ARBA00022679"/>
    </source>
</evidence>
<organism evidence="5">
    <name type="scientific">marine sediment metagenome</name>
    <dbReference type="NCBI Taxonomy" id="412755"/>
    <lineage>
        <taxon>unclassified sequences</taxon>
        <taxon>metagenomes</taxon>
        <taxon>ecological metagenomes</taxon>
    </lineage>
</organism>
<gene>
    <name evidence="5" type="ORF">LCGC14_2694380</name>
</gene>
<dbReference type="EC" id="2.1.1.37" evidence="1"/>
<dbReference type="GO" id="GO:0003886">
    <property type="term" value="F:DNA (cytosine-5-)-methyltransferase activity"/>
    <property type="evidence" value="ECO:0007669"/>
    <property type="project" value="UniProtKB-EC"/>
</dbReference>
<evidence type="ECO:0000313" key="5">
    <source>
        <dbReference type="EMBL" id="KKK93289.1"/>
    </source>
</evidence>
<evidence type="ECO:0000256" key="2">
    <source>
        <dbReference type="ARBA" id="ARBA00022603"/>
    </source>
</evidence>
<dbReference type="PANTHER" id="PTHR10629:SF52">
    <property type="entry name" value="DNA (CYTOSINE-5)-METHYLTRANSFERASE 1"/>
    <property type="match status" value="1"/>
</dbReference>
<name>A0A0F9BS28_9ZZZZ</name>
<dbReference type="PROSITE" id="PS51679">
    <property type="entry name" value="SAM_MT_C5"/>
    <property type="match status" value="1"/>
</dbReference>
<dbReference type="InterPro" id="IPR050390">
    <property type="entry name" value="C5-Methyltransferase"/>
</dbReference>
<dbReference type="SUPFAM" id="SSF53335">
    <property type="entry name" value="S-adenosyl-L-methionine-dependent methyltransferases"/>
    <property type="match status" value="1"/>
</dbReference>
<dbReference type="GO" id="GO:0044027">
    <property type="term" value="P:negative regulation of gene expression via chromosomal CpG island methylation"/>
    <property type="evidence" value="ECO:0007669"/>
    <property type="project" value="TreeGrafter"/>
</dbReference>
<accession>A0A0F9BS28</accession>
<comment type="caution">
    <text evidence="5">The sequence shown here is derived from an EMBL/GenBank/DDBJ whole genome shotgun (WGS) entry which is preliminary data.</text>
</comment>
<dbReference type="PROSITE" id="PS00094">
    <property type="entry name" value="C5_MTASE_1"/>
    <property type="match status" value="1"/>
</dbReference>
<reference evidence="5" key="1">
    <citation type="journal article" date="2015" name="Nature">
        <title>Complex archaea that bridge the gap between prokaryotes and eukaryotes.</title>
        <authorList>
            <person name="Spang A."/>
            <person name="Saw J.H."/>
            <person name="Jorgensen S.L."/>
            <person name="Zaremba-Niedzwiedzka K."/>
            <person name="Martijn J."/>
            <person name="Lind A.E."/>
            <person name="van Eijk R."/>
            <person name="Schleper C."/>
            <person name="Guy L."/>
            <person name="Ettema T.J."/>
        </authorList>
    </citation>
    <scope>NUCLEOTIDE SEQUENCE</scope>
</reference>
<dbReference type="AlphaFoldDB" id="A0A0F9BS28"/>
<keyword evidence="3" id="KW-0808">Transferase</keyword>
<protein>
    <recommendedName>
        <fullName evidence="1">DNA (cytosine-5-)-methyltransferase</fullName>
        <ecNumber evidence="1">2.1.1.37</ecNumber>
    </recommendedName>
</protein>
<dbReference type="PANTHER" id="PTHR10629">
    <property type="entry name" value="CYTOSINE-SPECIFIC METHYLTRANSFERASE"/>
    <property type="match status" value="1"/>
</dbReference>
<evidence type="ECO:0000256" key="1">
    <source>
        <dbReference type="ARBA" id="ARBA00011975"/>
    </source>
</evidence>
<dbReference type="InterPro" id="IPR001525">
    <property type="entry name" value="C5_MeTfrase"/>
</dbReference>
<keyword evidence="4" id="KW-0949">S-adenosyl-L-methionine</keyword>
<dbReference type="Gene3D" id="3.40.50.150">
    <property type="entry name" value="Vaccinia Virus protein VP39"/>
    <property type="match status" value="1"/>
</dbReference>
<dbReference type="GO" id="GO:0032259">
    <property type="term" value="P:methylation"/>
    <property type="evidence" value="ECO:0007669"/>
    <property type="project" value="UniProtKB-KW"/>
</dbReference>
<keyword evidence="2" id="KW-0489">Methyltransferase</keyword>
<dbReference type="GO" id="GO:0005634">
    <property type="term" value="C:nucleus"/>
    <property type="evidence" value="ECO:0007669"/>
    <property type="project" value="TreeGrafter"/>
</dbReference>
<dbReference type="Pfam" id="PF00145">
    <property type="entry name" value="DNA_methylase"/>
    <property type="match status" value="1"/>
</dbReference>